<dbReference type="GO" id="GO:0061138">
    <property type="term" value="P:morphogenesis of a branching epithelium"/>
    <property type="evidence" value="ECO:0007669"/>
    <property type="project" value="InterPro"/>
</dbReference>
<accession>V9IEG6</accession>
<evidence type="ECO:0000313" key="1">
    <source>
        <dbReference type="EMBL" id="AEY58860.1"/>
    </source>
</evidence>
<reference evidence="2" key="1">
    <citation type="submission" date="2011-11" db="EMBL/GenBank/DDBJ databases">
        <title>Decoding the brain transcriptome of the Eastern honeybee (Apis cerana) based on pyrosequencing.</title>
        <authorList>
            <person name="Sun L."/>
            <person name="Zheng H."/>
            <person name="Wang Y."/>
            <person name="Xie X."/>
            <person name="Zhu Y."/>
            <person name="Gu W."/>
            <person name="Wang S."/>
        </authorList>
    </citation>
    <scope>NUCLEOTIDE SEQUENCE</scope>
    <source>
        <tissue evidence="2">Brain</tissue>
    </source>
</reference>
<dbReference type="PANTHER" id="PTHR16064">
    <property type="entry name" value="BTB POZ DOMAIN CONTAINING 7"/>
    <property type="match status" value="1"/>
</dbReference>
<name>V9IEG6_APICE</name>
<proteinExistence type="evidence at transcript level"/>
<sequence length="132" mass="15016">MNVFRILTPCVLQRRRPKEVDNSDKRDCWFVKRRRGDASYMIHRMGASASSSITSVGGDSIQAARLSSSGNPPDQHGIAIREKKKKMTGFATLRKKFIRRRRSSKACDHGRIIRDLVFNMESFRSNCASRGV</sequence>
<dbReference type="EMBL" id="JR039824">
    <property type="protein sequence ID" value="AEY58861.1"/>
    <property type="molecule type" value="mRNA"/>
</dbReference>
<dbReference type="PANTHER" id="PTHR16064:SF3">
    <property type="entry name" value="BTB_POZ DOMAIN-CONTAINING PROTEIN 7"/>
    <property type="match status" value="1"/>
</dbReference>
<organism evidence="2">
    <name type="scientific">Apis cerana</name>
    <name type="common">Indian honeybee</name>
    <dbReference type="NCBI Taxonomy" id="7461"/>
    <lineage>
        <taxon>Eukaryota</taxon>
        <taxon>Metazoa</taxon>
        <taxon>Ecdysozoa</taxon>
        <taxon>Arthropoda</taxon>
        <taxon>Hexapoda</taxon>
        <taxon>Insecta</taxon>
        <taxon>Pterygota</taxon>
        <taxon>Neoptera</taxon>
        <taxon>Endopterygota</taxon>
        <taxon>Hymenoptera</taxon>
        <taxon>Apocrita</taxon>
        <taxon>Aculeata</taxon>
        <taxon>Apoidea</taxon>
        <taxon>Anthophila</taxon>
        <taxon>Apidae</taxon>
        <taxon>Apis</taxon>
    </lineage>
</organism>
<dbReference type="InterPro" id="IPR042345">
    <property type="entry name" value="Btbd7"/>
</dbReference>
<gene>
    <name evidence="1" type="ORF">ACCB01498.1</name>
    <name evidence="2" type="ORF">ACCB01498.2</name>
</gene>
<dbReference type="EMBL" id="JR039823">
    <property type="protein sequence ID" value="AEY58860.1"/>
    <property type="molecule type" value="mRNA"/>
</dbReference>
<dbReference type="AlphaFoldDB" id="V9IEG6"/>
<evidence type="ECO:0000313" key="2">
    <source>
        <dbReference type="EMBL" id="AEY58861.1"/>
    </source>
</evidence>
<protein>
    <submittedName>
        <fullName evidence="2">Uncharacterized protein</fullName>
    </submittedName>
</protein>